<feature type="domain" description="Carrier" evidence="6">
    <location>
        <begin position="970"/>
        <end position="1045"/>
    </location>
</feature>
<dbReference type="InterPro" id="IPR023213">
    <property type="entry name" value="CAT-like_dom_sf"/>
</dbReference>
<dbReference type="NCBIfam" id="TIGR01733">
    <property type="entry name" value="AA-adenyl-dom"/>
    <property type="match status" value="1"/>
</dbReference>
<dbReference type="SUPFAM" id="SSF47336">
    <property type="entry name" value="ACP-like"/>
    <property type="match status" value="1"/>
</dbReference>
<dbReference type="STRING" id="121616.GA0070216_10237"/>
<dbReference type="AlphaFoldDB" id="A0A1C4V0J5"/>
<dbReference type="InterPro" id="IPR020845">
    <property type="entry name" value="AMP-binding_CS"/>
</dbReference>
<dbReference type="OrthoDB" id="2472181at2"/>
<evidence type="ECO:0000256" key="2">
    <source>
        <dbReference type="ARBA" id="ARBA00006432"/>
    </source>
</evidence>
<accession>A0A1C4V0J5</accession>
<feature type="region of interest" description="Disordered" evidence="5">
    <location>
        <begin position="574"/>
        <end position="617"/>
    </location>
</feature>
<dbReference type="GO" id="GO:0005829">
    <property type="term" value="C:cytosol"/>
    <property type="evidence" value="ECO:0007669"/>
    <property type="project" value="TreeGrafter"/>
</dbReference>
<dbReference type="InterPro" id="IPR025110">
    <property type="entry name" value="AMP-bd_C"/>
</dbReference>
<dbReference type="Gene3D" id="3.30.559.30">
    <property type="entry name" value="Nonribosomal peptide synthetase, condensation domain"/>
    <property type="match status" value="1"/>
</dbReference>
<dbReference type="InterPro" id="IPR045851">
    <property type="entry name" value="AMP-bd_C_sf"/>
</dbReference>
<dbReference type="Gene3D" id="3.30.300.30">
    <property type="match status" value="1"/>
</dbReference>
<dbReference type="RefSeq" id="WP_091239144.1">
    <property type="nucleotide sequence ID" value="NZ_FMCU01000002.1"/>
</dbReference>
<dbReference type="InterPro" id="IPR010071">
    <property type="entry name" value="AA_adenyl_dom"/>
</dbReference>
<evidence type="ECO:0000256" key="3">
    <source>
        <dbReference type="ARBA" id="ARBA00022450"/>
    </source>
</evidence>
<dbReference type="Pfam" id="PF13193">
    <property type="entry name" value="AMP-binding_C"/>
    <property type="match status" value="1"/>
</dbReference>
<evidence type="ECO:0000313" key="7">
    <source>
        <dbReference type="EMBL" id="SCE77564.1"/>
    </source>
</evidence>
<dbReference type="InterPro" id="IPR009081">
    <property type="entry name" value="PP-bd_ACP"/>
</dbReference>
<dbReference type="PANTHER" id="PTHR45527:SF1">
    <property type="entry name" value="FATTY ACID SYNTHASE"/>
    <property type="match status" value="1"/>
</dbReference>
<dbReference type="SUPFAM" id="SSF52777">
    <property type="entry name" value="CoA-dependent acyltransferases"/>
    <property type="match status" value="2"/>
</dbReference>
<dbReference type="Gene3D" id="3.40.50.1820">
    <property type="entry name" value="alpha/beta hydrolase"/>
    <property type="match status" value="1"/>
</dbReference>
<evidence type="ECO:0000256" key="1">
    <source>
        <dbReference type="ARBA" id="ARBA00001957"/>
    </source>
</evidence>
<dbReference type="GO" id="GO:0043041">
    <property type="term" value="P:amino acid activation for nonribosomal peptide biosynthetic process"/>
    <property type="evidence" value="ECO:0007669"/>
    <property type="project" value="TreeGrafter"/>
</dbReference>
<dbReference type="FunFam" id="2.30.38.10:FF:000001">
    <property type="entry name" value="Non-ribosomal peptide synthetase PvdI"/>
    <property type="match status" value="1"/>
</dbReference>
<name>A0A1C4V0J5_9ACTN</name>
<dbReference type="InterPro" id="IPR036736">
    <property type="entry name" value="ACP-like_sf"/>
</dbReference>
<evidence type="ECO:0000313" key="8">
    <source>
        <dbReference type="Proteomes" id="UP000198797"/>
    </source>
</evidence>
<evidence type="ECO:0000256" key="4">
    <source>
        <dbReference type="ARBA" id="ARBA00022553"/>
    </source>
</evidence>
<reference evidence="8" key="1">
    <citation type="submission" date="2016-06" db="EMBL/GenBank/DDBJ databases">
        <authorList>
            <person name="Varghese N."/>
            <person name="Submissions Spin"/>
        </authorList>
    </citation>
    <scope>NUCLEOTIDE SEQUENCE [LARGE SCALE GENOMIC DNA]</scope>
    <source>
        <strain evidence="8">DSM 44100</strain>
    </source>
</reference>
<dbReference type="GO" id="GO:0044550">
    <property type="term" value="P:secondary metabolite biosynthetic process"/>
    <property type="evidence" value="ECO:0007669"/>
    <property type="project" value="TreeGrafter"/>
</dbReference>
<dbReference type="FunFam" id="3.30.300.30:FF:000010">
    <property type="entry name" value="Enterobactin synthetase component F"/>
    <property type="match status" value="1"/>
</dbReference>
<dbReference type="GO" id="GO:0008610">
    <property type="term" value="P:lipid biosynthetic process"/>
    <property type="evidence" value="ECO:0007669"/>
    <property type="project" value="UniProtKB-ARBA"/>
</dbReference>
<dbReference type="PROSITE" id="PS50075">
    <property type="entry name" value="CARRIER"/>
    <property type="match status" value="1"/>
</dbReference>
<dbReference type="Proteomes" id="UP000198797">
    <property type="component" value="Unassembled WGS sequence"/>
</dbReference>
<dbReference type="Pfam" id="PF00550">
    <property type="entry name" value="PP-binding"/>
    <property type="match status" value="1"/>
</dbReference>
<dbReference type="Gene3D" id="3.40.50.980">
    <property type="match status" value="2"/>
</dbReference>
<keyword evidence="4" id="KW-0597">Phosphoprotein</keyword>
<gene>
    <name evidence="7" type="ORF">GA0070216_10237</name>
</gene>
<dbReference type="Gene3D" id="2.30.38.10">
    <property type="entry name" value="Luciferase, Domain 3"/>
    <property type="match status" value="1"/>
</dbReference>
<comment type="cofactor">
    <cofactor evidence="1">
        <name>pantetheine 4'-phosphate</name>
        <dbReference type="ChEBI" id="CHEBI:47942"/>
    </cofactor>
</comment>
<feature type="compositionally biased region" description="Basic and acidic residues" evidence="5">
    <location>
        <begin position="602"/>
        <end position="617"/>
    </location>
</feature>
<comment type="similarity">
    <text evidence="2">Belongs to the ATP-dependent AMP-binding enzyme family.</text>
</comment>
<evidence type="ECO:0000259" key="6">
    <source>
        <dbReference type="PROSITE" id="PS50075"/>
    </source>
</evidence>
<dbReference type="PROSITE" id="PS00455">
    <property type="entry name" value="AMP_BINDING"/>
    <property type="match status" value="1"/>
</dbReference>
<keyword evidence="3" id="KW-0596">Phosphopantetheine</keyword>
<dbReference type="FunFam" id="1.10.1200.10:FF:000005">
    <property type="entry name" value="Nonribosomal peptide synthetase 1"/>
    <property type="match status" value="1"/>
</dbReference>
<dbReference type="CDD" id="cd19531">
    <property type="entry name" value="LCL_NRPS-like"/>
    <property type="match status" value="1"/>
</dbReference>
<dbReference type="InterPro" id="IPR001242">
    <property type="entry name" value="Condensation_dom"/>
</dbReference>
<sequence length="1069" mass="112953">MTREWTFPASFAQERVWIANQLDPASPVYNVSVPCRLSADLDADAVTGVFDQVVARHEALRTHLRVDDGTLVQVVREHEPARLPTDDLRDLPAGEQFARYTALRAELARTAIALDAPPLWRARLVRVDEGWTLLLVVHHAIFDSHSAVLFGAEITAFAQAAATGAPAAVPELPIQYADFAVWQRDQLTGAERDRQLAFWTGHLAGAPKATGLPLDRPRPAQLGFAGDEVRFDLPDGLLERIARLAAGSAVTPYMVLLAGFAALLSRISGDTDVVVGVSTAGRETAELTPLIGMFVNPVALRCDVGGDPRFTDLLGRVRDGLVDALEHGQTPFQAIVEAVAPERDPSVQPIFQTALNFIPDSGLDPVELGTTKDDLAFDITTGESRLVYRTALFDRATAEAVVTRYVRLLDAAVADPQQPVSALPLLADAERDLVRGAWAGVGAAGPSSTVVDEVQRQVAATPDATALVCDDVTWSYVQLNAAANRLARVLVARGAGPETRVALALPRGPELLVAILAVLKAGAAYVPVDTGYPVGRIGYLLTDAAPALVLAVSETATLVPADALLLDGVLAGDRPSTGRPDGDRTAAGLADPGRDGAGSTAARRDEADLTDADRVAPLRPEHPGYVLYTSGSTGRPKGVVVEHRAITAYLAWARDTYPGLAGTALLHSPVSFDLTVTGLLGPLTAGGTVRLAGIDSPAARVGGRPTFLKVTPSHLPLLDAELSPTTDLVIGGEALTGEQLTDWRAAHPDVAVVNEYGPTEATVGCVAARLAPGQPVPAGPVSIGRPTATSRVYLLDAAFQPVPPGVVGELYVAGDQLARGYLGRPGLTAERFLPCPYGPPGQRMYRTGDLARWRADGTLDYLGRRDDQVKVRGMRIELGEIEAAMREHPEVREAAVAVRTDSGEPTLVGYHVGTAEEAHLAAELGRELPAHLVPTAFVRLDALPLTPNGKLDRAALPAPPESVAGDGYVPPRTDAETLVAEVYADILQVEKVGALDDFFTLGGNSLRGMRAMARIRAEVDVDLPMRALFGSPVVADLAAQIEAHIAAELDGLSETEVAALLAAEKDTPA</sequence>
<dbReference type="Pfam" id="PF00501">
    <property type="entry name" value="AMP-binding"/>
    <property type="match status" value="1"/>
</dbReference>
<dbReference type="CDD" id="cd05930">
    <property type="entry name" value="A_NRPS"/>
    <property type="match status" value="1"/>
</dbReference>
<dbReference type="PANTHER" id="PTHR45527">
    <property type="entry name" value="NONRIBOSOMAL PEPTIDE SYNTHETASE"/>
    <property type="match status" value="1"/>
</dbReference>
<protein>
    <submittedName>
        <fullName evidence="7">Amino acid adenylation domain-containing protein</fullName>
    </submittedName>
</protein>
<dbReference type="GO" id="GO:0031177">
    <property type="term" value="F:phosphopantetheine binding"/>
    <property type="evidence" value="ECO:0007669"/>
    <property type="project" value="TreeGrafter"/>
</dbReference>
<dbReference type="Gene3D" id="3.30.559.10">
    <property type="entry name" value="Chloramphenicol acetyltransferase-like domain"/>
    <property type="match status" value="1"/>
</dbReference>
<proteinExistence type="inferred from homology"/>
<dbReference type="Pfam" id="PF00668">
    <property type="entry name" value="Condensation"/>
    <property type="match status" value="1"/>
</dbReference>
<dbReference type="SUPFAM" id="SSF56801">
    <property type="entry name" value="Acetyl-CoA synthetase-like"/>
    <property type="match status" value="1"/>
</dbReference>
<keyword evidence="8" id="KW-1185">Reference proteome</keyword>
<dbReference type="InterPro" id="IPR029058">
    <property type="entry name" value="AB_hydrolase_fold"/>
</dbReference>
<dbReference type="InterPro" id="IPR000873">
    <property type="entry name" value="AMP-dep_synth/lig_dom"/>
</dbReference>
<evidence type="ECO:0000256" key="5">
    <source>
        <dbReference type="SAM" id="MobiDB-lite"/>
    </source>
</evidence>
<organism evidence="7 8">
    <name type="scientific">Micromonospora matsumotoense</name>
    <dbReference type="NCBI Taxonomy" id="121616"/>
    <lineage>
        <taxon>Bacteria</taxon>
        <taxon>Bacillati</taxon>
        <taxon>Actinomycetota</taxon>
        <taxon>Actinomycetes</taxon>
        <taxon>Micromonosporales</taxon>
        <taxon>Micromonosporaceae</taxon>
        <taxon>Micromonospora</taxon>
    </lineage>
</organism>
<dbReference type="GO" id="GO:0003824">
    <property type="term" value="F:catalytic activity"/>
    <property type="evidence" value="ECO:0007669"/>
    <property type="project" value="InterPro"/>
</dbReference>
<dbReference type="EMBL" id="FMCU01000002">
    <property type="protein sequence ID" value="SCE77564.1"/>
    <property type="molecule type" value="Genomic_DNA"/>
</dbReference>